<sequence length="86" mass="9386">ISDSLKTFGLNERDPAVLVVAISKGETNKMKSIIPLIKGEQVLLTKLQSITDENKIKKIYKIPESELTCGSLTDAVVTRIATKDAN</sequence>
<dbReference type="Proteomes" id="UP001152795">
    <property type="component" value="Unassembled WGS sequence"/>
</dbReference>
<keyword evidence="4 5" id="KW-0539">Nucleus</keyword>
<dbReference type="GO" id="GO:0005829">
    <property type="term" value="C:cytosol"/>
    <property type="evidence" value="ECO:0007669"/>
    <property type="project" value="TreeGrafter"/>
</dbReference>
<proteinExistence type="inferred from homology"/>
<dbReference type="InterPro" id="IPR036504">
    <property type="entry name" value="CGI121/TPRKB_sf"/>
</dbReference>
<gene>
    <name evidence="6" type="ORF">PACLA_8A076963</name>
</gene>
<dbReference type="GO" id="GO:0000408">
    <property type="term" value="C:EKC/KEOPS complex"/>
    <property type="evidence" value="ECO:0007669"/>
    <property type="project" value="TreeGrafter"/>
</dbReference>
<dbReference type="GO" id="GO:0005634">
    <property type="term" value="C:nucleus"/>
    <property type="evidence" value="ECO:0007669"/>
    <property type="project" value="UniProtKB-SubCell"/>
</dbReference>
<dbReference type="AlphaFoldDB" id="A0A6S7HW59"/>
<dbReference type="GO" id="GO:0002949">
    <property type="term" value="P:tRNA threonylcarbamoyladenosine modification"/>
    <property type="evidence" value="ECO:0007669"/>
    <property type="project" value="TreeGrafter"/>
</dbReference>
<evidence type="ECO:0000256" key="4">
    <source>
        <dbReference type="ARBA" id="ARBA00023242"/>
    </source>
</evidence>
<keyword evidence="3" id="KW-0819">tRNA processing</keyword>
<dbReference type="EMBL" id="CACRXK020006083">
    <property type="protein sequence ID" value="CAB4008303.1"/>
    <property type="molecule type" value="Genomic_DNA"/>
</dbReference>
<evidence type="ECO:0000256" key="3">
    <source>
        <dbReference type="ARBA" id="ARBA00022694"/>
    </source>
</evidence>
<comment type="subcellular location">
    <subcellularLocation>
        <location evidence="1">Nucleus</location>
    </subcellularLocation>
</comment>
<evidence type="ECO:0000256" key="5">
    <source>
        <dbReference type="RuleBase" id="RU004398"/>
    </source>
</evidence>
<feature type="non-terminal residue" evidence="6">
    <location>
        <position position="1"/>
    </location>
</feature>
<organism evidence="6 7">
    <name type="scientific">Paramuricea clavata</name>
    <name type="common">Red gorgonian</name>
    <name type="synonym">Violescent sea-whip</name>
    <dbReference type="NCBI Taxonomy" id="317549"/>
    <lineage>
        <taxon>Eukaryota</taxon>
        <taxon>Metazoa</taxon>
        <taxon>Cnidaria</taxon>
        <taxon>Anthozoa</taxon>
        <taxon>Octocorallia</taxon>
        <taxon>Malacalcyonacea</taxon>
        <taxon>Plexauridae</taxon>
        <taxon>Paramuricea</taxon>
    </lineage>
</organism>
<dbReference type="OrthoDB" id="329139at2759"/>
<dbReference type="Pfam" id="PF08617">
    <property type="entry name" value="CGI-121"/>
    <property type="match status" value="1"/>
</dbReference>
<comment type="similarity">
    <text evidence="2 5">Belongs to the CGI121/TPRKB family.</text>
</comment>
<evidence type="ECO:0000256" key="2">
    <source>
        <dbReference type="ARBA" id="ARBA00005546"/>
    </source>
</evidence>
<keyword evidence="7" id="KW-1185">Reference proteome</keyword>
<evidence type="ECO:0000313" key="6">
    <source>
        <dbReference type="EMBL" id="CAB4008303.1"/>
    </source>
</evidence>
<comment type="caution">
    <text evidence="6">The sequence shown here is derived from an EMBL/GenBank/DDBJ whole genome shotgun (WGS) entry which is preliminary data.</text>
</comment>
<dbReference type="SUPFAM" id="SSF143870">
    <property type="entry name" value="PF0523-like"/>
    <property type="match status" value="1"/>
</dbReference>
<dbReference type="PANTHER" id="PTHR15840:SF10">
    <property type="entry name" value="EKC_KEOPS COMPLEX SUBUNIT TPRKB"/>
    <property type="match status" value="1"/>
</dbReference>
<reference evidence="6" key="1">
    <citation type="submission" date="2020-04" db="EMBL/GenBank/DDBJ databases">
        <authorList>
            <person name="Alioto T."/>
            <person name="Alioto T."/>
            <person name="Gomez Garrido J."/>
        </authorList>
    </citation>
    <scope>NUCLEOTIDE SEQUENCE</scope>
    <source>
        <strain evidence="6">A484AB</strain>
    </source>
</reference>
<evidence type="ECO:0000313" key="7">
    <source>
        <dbReference type="Proteomes" id="UP001152795"/>
    </source>
</evidence>
<accession>A0A6S7HW59</accession>
<dbReference type="Gene3D" id="3.30.2380.10">
    <property type="entry name" value="CGI121/TPRKB"/>
    <property type="match status" value="1"/>
</dbReference>
<dbReference type="InterPro" id="IPR013926">
    <property type="entry name" value="CGI121/TPRKB"/>
</dbReference>
<protein>
    <submittedName>
        <fullName evidence="6">Uncharacterized protein</fullName>
    </submittedName>
</protein>
<name>A0A6S7HW59_PARCT</name>
<evidence type="ECO:0000256" key="1">
    <source>
        <dbReference type="ARBA" id="ARBA00004123"/>
    </source>
</evidence>
<dbReference type="PANTHER" id="PTHR15840">
    <property type="entry name" value="CGI-121 FAMILY MEMBER"/>
    <property type="match status" value="1"/>
</dbReference>